<dbReference type="EMBL" id="WKMO01000004">
    <property type="protein sequence ID" value="MSB72731.1"/>
    <property type="molecule type" value="Genomic_DNA"/>
</dbReference>
<dbReference type="Pfam" id="PF00501">
    <property type="entry name" value="AMP-binding"/>
    <property type="match status" value="1"/>
</dbReference>
<dbReference type="Gene3D" id="3.40.50.12780">
    <property type="entry name" value="N-terminal domain of ligase-like"/>
    <property type="match status" value="1"/>
</dbReference>
<comment type="caution">
    <text evidence="2">The sequence shown here is derived from an EMBL/GenBank/DDBJ whole genome shotgun (WGS) entry which is preliminary data.</text>
</comment>
<organism evidence="2 3">
    <name type="scientific">Parabacteroides distasonis</name>
    <dbReference type="NCBI Taxonomy" id="823"/>
    <lineage>
        <taxon>Bacteria</taxon>
        <taxon>Pseudomonadati</taxon>
        <taxon>Bacteroidota</taxon>
        <taxon>Bacteroidia</taxon>
        <taxon>Bacteroidales</taxon>
        <taxon>Tannerellaceae</taxon>
        <taxon>Parabacteroides</taxon>
    </lineage>
</organism>
<feature type="domain" description="AMP-dependent synthetase/ligase" evidence="1">
    <location>
        <begin position="25"/>
        <end position="176"/>
    </location>
</feature>
<protein>
    <submittedName>
        <fullName evidence="2">AMP-binding protein</fullName>
    </submittedName>
</protein>
<dbReference type="Proteomes" id="UP000441609">
    <property type="component" value="Unassembled WGS sequence"/>
</dbReference>
<dbReference type="SUPFAM" id="SSF56801">
    <property type="entry name" value="Acetyl-CoA synthetase-like"/>
    <property type="match status" value="1"/>
</dbReference>
<dbReference type="InterPro" id="IPR042099">
    <property type="entry name" value="ANL_N_sf"/>
</dbReference>
<dbReference type="GO" id="GO:0016878">
    <property type="term" value="F:acid-thiol ligase activity"/>
    <property type="evidence" value="ECO:0007669"/>
    <property type="project" value="UniProtKB-ARBA"/>
</dbReference>
<dbReference type="InterPro" id="IPR050237">
    <property type="entry name" value="ATP-dep_AMP-bd_enzyme"/>
</dbReference>
<evidence type="ECO:0000313" key="2">
    <source>
        <dbReference type="EMBL" id="MSB72731.1"/>
    </source>
</evidence>
<proteinExistence type="predicted"/>
<dbReference type="PANTHER" id="PTHR43767:SF1">
    <property type="entry name" value="NONRIBOSOMAL PEPTIDE SYNTHASE PES1 (EUROFUNG)-RELATED"/>
    <property type="match status" value="1"/>
</dbReference>
<dbReference type="AlphaFoldDB" id="A0A9Q4QUU7"/>
<dbReference type="Gene3D" id="3.30.300.30">
    <property type="match status" value="1"/>
</dbReference>
<dbReference type="InterPro" id="IPR045851">
    <property type="entry name" value="AMP-bd_C_sf"/>
</dbReference>
<dbReference type="PANTHER" id="PTHR43767">
    <property type="entry name" value="LONG-CHAIN-FATTY-ACID--COA LIGASE"/>
    <property type="match status" value="1"/>
</dbReference>
<name>A0A9Q4QUU7_PARDI</name>
<dbReference type="RefSeq" id="WP_122132265.1">
    <property type="nucleotide sequence ID" value="NZ_JBCHCM010000010.1"/>
</dbReference>
<accession>A0A9Q4QUU7</accession>
<sequence>MPIQEDLQAFLAEWHDPSPFLEVQTSGSTGTPKRMRVRKDRMLNSARLTCDYLGLKKGDKALLCMPLRYIAGKMMVVRSLYAGLDLEVREPSGHPLADWGDTPLRFAAMIPLQVYNTLRVPEERKRLEQTDILIIGGGAIDAALEQEIRQMPNTVYSTYGMTETLSHVALRRLNGPEASPYYHPFSSVTLSLSPDNTLVIDAPLVCDERLVTNDVARLLPDGSFAIIGRKDNIINSGGIKIQIEEVEERLRPYLDLPYAITAAPDPRLGEAVVLLIAPRSCETVSPPRVTPHMKAIMSDSWNLSCTANECYHERFMKAITNDSAQLSCEVSTVALASLPKYLRPRHVIEASEIPQTGSGKIDRAACRELARNIITKTL</sequence>
<gene>
    <name evidence="2" type="ORF">GKD70_05395</name>
</gene>
<evidence type="ECO:0000259" key="1">
    <source>
        <dbReference type="Pfam" id="PF00501"/>
    </source>
</evidence>
<evidence type="ECO:0000313" key="3">
    <source>
        <dbReference type="Proteomes" id="UP000441609"/>
    </source>
</evidence>
<reference evidence="2 3" key="1">
    <citation type="journal article" date="2019" name="Nat. Med.">
        <title>A library of human gut bacterial isolates paired with longitudinal multiomics data enables mechanistic microbiome research.</title>
        <authorList>
            <person name="Poyet M."/>
            <person name="Groussin M."/>
            <person name="Gibbons S.M."/>
            <person name="Avila-Pacheco J."/>
            <person name="Jiang X."/>
            <person name="Kearney S.M."/>
            <person name="Perrotta A.R."/>
            <person name="Berdy B."/>
            <person name="Zhao S."/>
            <person name="Lieberman T.D."/>
            <person name="Swanson P.K."/>
            <person name="Smith M."/>
            <person name="Roesemann S."/>
            <person name="Alexander J.E."/>
            <person name="Rich S.A."/>
            <person name="Livny J."/>
            <person name="Vlamakis H."/>
            <person name="Clish C."/>
            <person name="Bullock K."/>
            <person name="Deik A."/>
            <person name="Scott J."/>
            <person name="Pierce K.A."/>
            <person name="Xavier R.J."/>
            <person name="Alm E.J."/>
        </authorList>
    </citation>
    <scope>NUCLEOTIDE SEQUENCE [LARGE SCALE GENOMIC DNA]</scope>
    <source>
        <strain evidence="2 3">BIOML-A20</strain>
    </source>
</reference>
<dbReference type="InterPro" id="IPR000873">
    <property type="entry name" value="AMP-dep_synth/lig_dom"/>
</dbReference>